<reference evidence="9 10" key="1">
    <citation type="submission" date="2013-11" db="EMBL/GenBank/DDBJ databases">
        <title>Draft genome of the bovine lungworm Dictyocaulus viviparus.</title>
        <authorList>
            <person name="Mitreva M."/>
        </authorList>
    </citation>
    <scope>NUCLEOTIDE SEQUENCE [LARGE SCALE GENOMIC DNA]</scope>
    <source>
        <strain evidence="9 10">HannoverDv2000</strain>
    </source>
</reference>
<keyword evidence="5" id="KW-0328">Glycosyltransferase</keyword>
<evidence type="ECO:0000256" key="6">
    <source>
        <dbReference type="ARBA" id="ARBA00022679"/>
    </source>
</evidence>
<evidence type="ECO:0000256" key="5">
    <source>
        <dbReference type="ARBA" id="ARBA00022676"/>
    </source>
</evidence>
<dbReference type="GO" id="GO:0005783">
    <property type="term" value="C:endoplasmic reticulum"/>
    <property type="evidence" value="ECO:0007669"/>
    <property type="project" value="UniProtKB-SubCell"/>
</dbReference>
<comment type="similarity">
    <text evidence="2">Belongs to the glycosyltransferase 28 family.</text>
</comment>
<evidence type="ECO:0000256" key="2">
    <source>
        <dbReference type="ARBA" id="ARBA00006962"/>
    </source>
</evidence>
<evidence type="ECO:0000256" key="7">
    <source>
        <dbReference type="ARBA" id="ARBA00022824"/>
    </source>
</evidence>
<keyword evidence="7" id="KW-0256">Endoplasmic reticulum</keyword>
<sequence>MICFVTVGTTRFDQLVNEVLKEDCISKLKSLGISKIRIQLGAGEWNDDVRKRIFRGVIGDEGEGESDGVTVEFYRYKSNIQSDMDDASYWFFKIVIGHAGAGTCLECLKLRRPLIVVLNEDLMNNHQLELAKELARRGHLLYCRVPQLCATLSDPALFSLNPFKPPDQYLVAKYIDNLMGITPSLVTF</sequence>
<protein>
    <recommendedName>
        <fullName evidence="4">UDP-N-acetylglucosamine transferase subunit ALG13</fullName>
        <ecNumber evidence="3">2.4.1.141</ecNumber>
    </recommendedName>
</protein>
<dbReference type="Proteomes" id="UP000053766">
    <property type="component" value="Unassembled WGS sequence"/>
</dbReference>
<dbReference type="PANTHER" id="PTHR12867:SF6">
    <property type="entry name" value="N-ACETYLGLUCOSAMINYLDIPHOSPHODOLICHOL N-ACETYLGLUCOSAMINYLTRANSFERASE"/>
    <property type="match status" value="1"/>
</dbReference>
<gene>
    <name evidence="9" type="ORF">DICVIV_07639</name>
</gene>
<dbReference type="AlphaFoldDB" id="A0A0D8XVB8"/>
<comment type="subcellular location">
    <subcellularLocation>
        <location evidence="1">Endoplasmic reticulum</location>
    </subcellularLocation>
</comment>
<evidence type="ECO:0000256" key="3">
    <source>
        <dbReference type="ARBA" id="ARBA00012614"/>
    </source>
</evidence>
<dbReference type="OrthoDB" id="20273at2759"/>
<organism evidence="9 10">
    <name type="scientific">Dictyocaulus viviparus</name>
    <name type="common">Bovine lungworm</name>
    <dbReference type="NCBI Taxonomy" id="29172"/>
    <lineage>
        <taxon>Eukaryota</taxon>
        <taxon>Metazoa</taxon>
        <taxon>Ecdysozoa</taxon>
        <taxon>Nematoda</taxon>
        <taxon>Chromadorea</taxon>
        <taxon>Rhabditida</taxon>
        <taxon>Rhabditina</taxon>
        <taxon>Rhabditomorpha</taxon>
        <taxon>Strongyloidea</taxon>
        <taxon>Metastrongylidae</taxon>
        <taxon>Dictyocaulus</taxon>
    </lineage>
</organism>
<evidence type="ECO:0000259" key="8">
    <source>
        <dbReference type="Pfam" id="PF04101"/>
    </source>
</evidence>
<dbReference type="EMBL" id="KN716360">
    <property type="protein sequence ID" value="KJH46296.1"/>
    <property type="molecule type" value="Genomic_DNA"/>
</dbReference>
<feature type="domain" description="Glycosyl transferase family 28 C-terminal" evidence="8">
    <location>
        <begin position="2"/>
        <end position="165"/>
    </location>
</feature>
<dbReference type="STRING" id="29172.A0A0D8XVB8"/>
<dbReference type="Pfam" id="PF04101">
    <property type="entry name" value="Glyco_tran_28_C"/>
    <property type="match status" value="1"/>
</dbReference>
<evidence type="ECO:0000313" key="10">
    <source>
        <dbReference type="Proteomes" id="UP000053766"/>
    </source>
</evidence>
<dbReference type="PANTHER" id="PTHR12867">
    <property type="entry name" value="GLYCOSYL TRANSFERASE-RELATED"/>
    <property type="match status" value="1"/>
</dbReference>
<accession>A0A0D8XVB8</accession>
<dbReference type="Gene3D" id="3.40.50.2000">
    <property type="entry name" value="Glycogen Phosphorylase B"/>
    <property type="match status" value="1"/>
</dbReference>
<keyword evidence="6 9" id="KW-0808">Transferase</keyword>
<dbReference type="GO" id="GO:0006488">
    <property type="term" value="P:dolichol-linked oligosaccharide biosynthetic process"/>
    <property type="evidence" value="ECO:0007669"/>
    <property type="project" value="InterPro"/>
</dbReference>
<dbReference type="GO" id="GO:0004577">
    <property type="term" value="F:N-acetylglucosaminyldiphosphodolichol N-acetylglucosaminyltransferase activity"/>
    <property type="evidence" value="ECO:0007669"/>
    <property type="project" value="UniProtKB-EC"/>
</dbReference>
<evidence type="ECO:0000256" key="4">
    <source>
        <dbReference type="ARBA" id="ARBA00017468"/>
    </source>
</evidence>
<evidence type="ECO:0000313" key="9">
    <source>
        <dbReference type="EMBL" id="KJH46296.1"/>
    </source>
</evidence>
<name>A0A0D8XVB8_DICVI</name>
<proteinExistence type="inferred from homology"/>
<keyword evidence="10" id="KW-1185">Reference proteome</keyword>
<dbReference type="SUPFAM" id="SSF53756">
    <property type="entry name" value="UDP-Glycosyltransferase/glycogen phosphorylase"/>
    <property type="match status" value="1"/>
</dbReference>
<dbReference type="InterPro" id="IPR039042">
    <property type="entry name" value="Alg13-like"/>
</dbReference>
<reference evidence="10" key="2">
    <citation type="journal article" date="2016" name="Sci. Rep.">
        <title>Dictyocaulus viviparus genome, variome and transcriptome elucidate lungworm biology and support future intervention.</title>
        <authorList>
            <person name="McNulty S.N."/>
            <person name="Strube C."/>
            <person name="Rosa B.A."/>
            <person name="Martin J.C."/>
            <person name="Tyagi R."/>
            <person name="Choi Y.J."/>
            <person name="Wang Q."/>
            <person name="Hallsworth Pepin K."/>
            <person name="Zhang X."/>
            <person name="Ozersky P."/>
            <person name="Wilson R.K."/>
            <person name="Sternberg P.W."/>
            <person name="Gasser R.B."/>
            <person name="Mitreva M."/>
        </authorList>
    </citation>
    <scope>NUCLEOTIDE SEQUENCE [LARGE SCALE GENOMIC DNA]</scope>
    <source>
        <strain evidence="10">HannoverDv2000</strain>
    </source>
</reference>
<dbReference type="EC" id="2.4.1.141" evidence="3"/>
<dbReference type="InterPro" id="IPR007235">
    <property type="entry name" value="Glyco_trans_28_C"/>
</dbReference>
<evidence type="ECO:0000256" key="1">
    <source>
        <dbReference type="ARBA" id="ARBA00004240"/>
    </source>
</evidence>